<evidence type="ECO:0000259" key="7">
    <source>
        <dbReference type="Pfam" id="PF02272"/>
    </source>
</evidence>
<evidence type="ECO:0000256" key="1">
    <source>
        <dbReference type="ARBA" id="ARBA00005915"/>
    </source>
</evidence>
<dbReference type="InterPro" id="IPR001667">
    <property type="entry name" value="DDH_dom"/>
</dbReference>
<keyword evidence="4 9" id="KW-0378">Hydrolase</keyword>
<evidence type="ECO:0000256" key="5">
    <source>
        <dbReference type="ARBA" id="ARBA00022839"/>
    </source>
</evidence>
<dbReference type="Pfam" id="PF01368">
    <property type="entry name" value="DHH"/>
    <property type="match status" value="1"/>
</dbReference>
<dbReference type="InterPro" id="IPR041122">
    <property type="entry name" value="RecJ_OB"/>
</dbReference>
<dbReference type="GO" id="GO:0003676">
    <property type="term" value="F:nucleic acid binding"/>
    <property type="evidence" value="ECO:0007669"/>
    <property type="project" value="InterPro"/>
</dbReference>
<proteinExistence type="inferred from homology"/>
<evidence type="ECO:0000256" key="2">
    <source>
        <dbReference type="ARBA" id="ARBA00019841"/>
    </source>
</evidence>
<evidence type="ECO:0000259" key="8">
    <source>
        <dbReference type="Pfam" id="PF17768"/>
    </source>
</evidence>
<dbReference type="SUPFAM" id="SSF64182">
    <property type="entry name" value="DHH phosphoesterases"/>
    <property type="match status" value="1"/>
</dbReference>
<dbReference type="NCBIfam" id="TIGR00644">
    <property type="entry name" value="recJ"/>
    <property type="match status" value="1"/>
</dbReference>
<feature type="domain" description="DHHA1" evidence="7">
    <location>
        <begin position="356"/>
        <end position="449"/>
    </location>
</feature>
<dbReference type="InterPro" id="IPR003156">
    <property type="entry name" value="DHHA1_dom"/>
</dbReference>
<feature type="domain" description="RecJ OB" evidence="8">
    <location>
        <begin position="462"/>
        <end position="581"/>
    </location>
</feature>
<dbReference type="PATRIC" id="fig|1121338.3.peg.1274"/>
<dbReference type="InterPro" id="IPR051673">
    <property type="entry name" value="SSDNA_exonuclease_RecJ"/>
</dbReference>
<evidence type="ECO:0000256" key="3">
    <source>
        <dbReference type="ARBA" id="ARBA00022722"/>
    </source>
</evidence>
<evidence type="ECO:0000259" key="6">
    <source>
        <dbReference type="Pfam" id="PF01368"/>
    </source>
</evidence>
<name>A0A151B4P6_9CLOT</name>
<evidence type="ECO:0000313" key="10">
    <source>
        <dbReference type="Proteomes" id="UP000075531"/>
    </source>
</evidence>
<keyword evidence="5 9" id="KW-0269">Exonuclease</keyword>
<keyword evidence="10" id="KW-1185">Reference proteome</keyword>
<dbReference type="OrthoDB" id="9809852at2"/>
<dbReference type="EMBL" id="LTBA01000010">
    <property type="protein sequence ID" value="KYH34773.1"/>
    <property type="molecule type" value="Genomic_DNA"/>
</dbReference>
<feature type="domain" description="DDH" evidence="6">
    <location>
        <begin position="78"/>
        <end position="226"/>
    </location>
</feature>
<dbReference type="PANTHER" id="PTHR30255">
    <property type="entry name" value="SINGLE-STRANDED-DNA-SPECIFIC EXONUCLEASE RECJ"/>
    <property type="match status" value="1"/>
</dbReference>
<dbReference type="Pfam" id="PF17768">
    <property type="entry name" value="RecJ_OB"/>
    <property type="match status" value="1"/>
</dbReference>
<reference evidence="9 10" key="1">
    <citation type="submission" date="2016-02" db="EMBL/GenBank/DDBJ databases">
        <title>Genome sequence of Clostridium tepidiprofundi DSM 19306.</title>
        <authorList>
            <person name="Poehlein A."/>
            <person name="Daniel R."/>
        </authorList>
    </citation>
    <scope>NUCLEOTIDE SEQUENCE [LARGE SCALE GENOMIC DNA]</scope>
    <source>
        <strain evidence="9 10">DSM 19306</strain>
    </source>
</reference>
<dbReference type="PANTHER" id="PTHR30255:SF2">
    <property type="entry name" value="SINGLE-STRANDED-DNA-SPECIFIC EXONUCLEASE RECJ"/>
    <property type="match status" value="1"/>
</dbReference>
<evidence type="ECO:0000313" key="9">
    <source>
        <dbReference type="EMBL" id="KYH34773.1"/>
    </source>
</evidence>
<dbReference type="Pfam" id="PF02272">
    <property type="entry name" value="DHHA1"/>
    <property type="match status" value="1"/>
</dbReference>
<dbReference type="GO" id="GO:0006310">
    <property type="term" value="P:DNA recombination"/>
    <property type="evidence" value="ECO:0007669"/>
    <property type="project" value="InterPro"/>
</dbReference>
<organism evidence="9 10">
    <name type="scientific">Clostridium tepidiprofundi DSM 19306</name>
    <dbReference type="NCBI Taxonomy" id="1121338"/>
    <lineage>
        <taxon>Bacteria</taxon>
        <taxon>Bacillati</taxon>
        <taxon>Bacillota</taxon>
        <taxon>Clostridia</taxon>
        <taxon>Eubacteriales</taxon>
        <taxon>Clostridiaceae</taxon>
        <taxon>Clostridium</taxon>
    </lineage>
</organism>
<sequence length="586" mass="66123">MKSKWTLRTTRVNTKELSQKTGFSSVVTKILVNRGINSPEAIKRFMYGDIKDLYDPFLMKDMDKGTEIIKNAIISNKKIVIYGDYDADGVTSTSILFKALKRCGANVDYYIPDRQSEGYGMCSDRIMKLHEEGYDVILTCDNGISAIDEIKLAKSLGMTVIVTDHHELVFKEDDKGNEIFVMPEADAIINTKRKDCTYPFKMLCGAGIAYKFAIALYSKFKIDISETYEFIELAGIGTICDVVDLIDENRIIAKKSLEMLTKTKNLGLRTLKKVIGIEGKAIKSYNVGFQIGPCINATGRLETAALSVELLLCNDEKKAYELANTLFELNKKRQHLTNMNVEQVVENIENSEMKNHKVIVVYKSDIHESIAGIVAGKIREKFNVPCIILTDGKEMPKGSGRSIEKYNIFKELVKCKELLEKFGGHPMAAGLSIKEENIDKLRYALNKNCKLSDDDIIPKIRIDEVLPLENISYKLINELEMLEPFGKGNPSPILANKNVIVDNASLIGKEKNVVRFKCRIPNTNRIIDAVCFNGKDKFEEIFGEAYTKEQNNNNTTMLDIIFSPYINEYNGIKSIQLKVSDFRLSK</sequence>
<accession>A0A151B4P6</accession>
<keyword evidence="3" id="KW-0540">Nuclease</keyword>
<dbReference type="InterPro" id="IPR038763">
    <property type="entry name" value="DHH_sf"/>
</dbReference>
<gene>
    <name evidence="9" type="primary">recJ_2</name>
    <name evidence="9" type="ORF">CLTEP_12380</name>
</gene>
<dbReference type="Proteomes" id="UP000075531">
    <property type="component" value="Unassembled WGS sequence"/>
</dbReference>
<protein>
    <recommendedName>
        <fullName evidence="2">Single-stranded-DNA-specific exonuclease RecJ</fullName>
    </recommendedName>
</protein>
<evidence type="ECO:0000256" key="4">
    <source>
        <dbReference type="ARBA" id="ARBA00022801"/>
    </source>
</evidence>
<dbReference type="STRING" id="1121338.CLTEP_12380"/>
<comment type="similarity">
    <text evidence="1">Belongs to the RecJ family.</text>
</comment>
<dbReference type="RefSeq" id="WP_066824100.1">
    <property type="nucleotide sequence ID" value="NZ_LTBA01000010.1"/>
</dbReference>
<comment type="caution">
    <text evidence="9">The sequence shown here is derived from an EMBL/GenBank/DDBJ whole genome shotgun (WGS) entry which is preliminary data.</text>
</comment>
<dbReference type="GO" id="GO:0008409">
    <property type="term" value="F:5'-3' exonuclease activity"/>
    <property type="evidence" value="ECO:0007669"/>
    <property type="project" value="InterPro"/>
</dbReference>
<dbReference type="InterPro" id="IPR004610">
    <property type="entry name" value="RecJ"/>
</dbReference>
<dbReference type="Gene3D" id="3.90.1640.30">
    <property type="match status" value="1"/>
</dbReference>
<dbReference type="Gene3D" id="3.10.310.30">
    <property type="match status" value="1"/>
</dbReference>
<dbReference type="GO" id="GO:0006281">
    <property type="term" value="P:DNA repair"/>
    <property type="evidence" value="ECO:0007669"/>
    <property type="project" value="InterPro"/>
</dbReference>
<dbReference type="AlphaFoldDB" id="A0A151B4P6"/>